<gene>
    <name evidence="1" type="ORF">DERF_006404</name>
</gene>
<organism evidence="1 2">
    <name type="scientific">Dermatophagoides farinae</name>
    <name type="common">American house dust mite</name>
    <dbReference type="NCBI Taxonomy" id="6954"/>
    <lineage>
        <taxon>Eukaryota</taxon>
        <taxon>Metazoa</taxon>
        <taxon>Ecdysozoa</taxon>
        <taxon>Arthropoda</taxon>
        <taxon>Chelicerata</taxon>
        <taxon>Arachnida</taxon>
        <taxon>Acari</taxon>
        <taxon>Acariformes</taxon>
        <taxon>Sarcoptiformes</taxon>
        <taxon>Astigmata</taxon>
        <taxon>Psoroptidia</taxon>
        <taxon>Analgoidea</taxon>
        <taxon>Pyroglyphidae</taxon>
        <taxon>Dermatophagoidinae</taxon>
        <taxon>Dermatophagoides</taxon>
    </lineage>
</organism>
<sequence length="70" mass="7955">MKKINNPIIINNSRLFRNTVIINNRKNLNNNNNNAKYKSTKNLPTDLKNAVDLLIGRKSSKKGGEYVVLT</sequence>
<name>A0A922I5D8_DERFA</name>
<dbReference type="Proteomes" id="UP000790347">
    <property type="component" value="Unassembled WGS sequence"/>
</dbReference>
<evidence type="ECO:0000313" key="1">
    <source>
        <dbReference type="EMBL" id="KAH9522847.1"/>
    </source>
</evidence>
<reference evidence="1" key="2">
    <citation type="journal article" date="2022" name="Res Sq">
        <title>Comparative Genomics Reveals Insights into the Divergent Evolution of Astigmatic Mites and Household Pest Adaptations.</title>
        <authorList>
            <person name="Xiong Q."/>
            <person name="Wan A.T.-Y."/>
            <person name="Liu X.-Y."/>
            <person name="Fung C.S.-H."/>
            <person name="Xiao X."/>
            <person name="Malainual N."/>
            <person name="Hou J."/>
            <person name="Wang L."/>
            <person name="Wang M."/>
            <person name="Yang K."/>
            <person name="Cui Y."/>
            <person name="Leung E."/>
            <person name="Nong W."/>
            <person name="Shin S.-K."/>
            <person name="Au S."/>
            <person name="Jeong K.Y."/>
            <person name="Chew F.T."/>
            <person name="Hui J."/>
            <person name="Leung T.F."/>
            <person name="Tungtrongchitr A."/>
            <person name="Zhong N."/>
            <person name="Liu Z."/>
            <person name="Tsui S."/>
        </authorList>
    </citation>
    <scope>NUCLEOTIDE SEQUENCE</scope>
    <source>
        <strain evidence="1">Derf</strain>
        <tissue evidence="1">Whole organism</tissue>
    </source>
</reference>
<proteinExistence type="predicted"/>
<reference evidence="1" key="1">
    <citation type="submission" date="2013-05" db="EMBL/GenBank/DDBJ databases">
        <authorList>
            <person name="Yim A.K.Y."/>
            <person name="Chan T.F."/>
            <person name="Ji K.M."/>
            <person name="Liu X.Y."/>
            <person name="Zhou J.W."/>
            <person name="Li R.Q."/>
            <person name="Yang K.Y."/>
            <person name="Li J."/>
            <person name="Li M."/>
            <person name="Law P.T.W."/>
            <person name="Wu Y.L."/>
            <person name="Cai Z.L."/>
            <person name="Qin H."/>
            <person name="Bao Y."/>
            <person name="Leung R.K.K."/>
            <person name="Ng P.K.S."/>
            <person name="Zou J."/>
            <person name="Zhong X.J."/>
            <person name="Ran P.X."/>
            <person name="Zhong N.S."/>
            <person name="Liu Z.G."/>
            <person name="Tsui S.K.W."/>
        </authorList>
    </citation>
    <scope>NUCLEOTIDE SEQUENCE</scope>
    <source>
        <strain evidence="1">Derf</strain>
        <tissue evidence="1">Whole organism</tissue>
    </source>
</reference>
<dbReference type="AlphaFoldDB" id="A0A922I5D8"/>
<protein>
    <submittedName>
        <fullName evidence="1">Uncharacterized protein</fullName>
    </submittedName>
</protein>
<comment type="caution">
    <text evidence="1">The sequence shown here is derived from an EMBL/GenBank/DDBJ whole genome shotgun (WGS) entry which is preliminary data.</text>
</comment>
<keyword evidence="2" id="KW-1185">Reference proteome</keyword>
<dbReference type="EMBL" id="ASGP02000002">
    <property type="protein sequence ID" value="KAH9522847.1"/>
    <property type="molecule type" value="Genomic_DNA"/>
</dbReference>
<accession>A0A922I5D8</accession>
<evidence type="ECO:0000313" key="2">
    <source>
        <dbReference type="Proteomes" id="UP000790347"/>
    </source>
</evidence>